<organism evidence="11 12">
    <name type="scientific">Lasiosphaeria ovina</name>
    <dbReference type="NCBI Taxonomy" id="92902"/>
    <lineage>
        <taxon>Eukaryota</taxon>
        <taxon>Fungi</taxon>
        <taxon>Dikarya</taxon>
        <taxon>Ascomycota</taxon>
        <taxon>Pezizomycotina</taxon>
        <taxon>Sordariomycetes</taxon>
        <taxon>Sordariomycetidae</taxon>
        <taxon>Sordariales</taxon>
        <taxon>Lasiosphaeriaceae</taxon>
        <taxon>Lasiosphaeria</taxon>
    </lineage>
</organism>
<dbReference type="EMBL" id="JAULSN010000001">
    <property type="protein sequence ID" value="KAK3384030.1"/>
    <property type="molecule type" value="Genomic_DNA"/>
</dbReference>
<dbReference type="InterPro" id="IPR013083">
    <property type="entry name" value="Znf_RING/FYVE/PHD"/>
</dbReference>
<name>A0AAE0NMA3_9PEZI</name>
<evidence type="ECO:0000259" key="10">
    <source>
        <dbReference type="PROSITE" id="PS51873"/>
    </source>
</evidence>
<dbReference type="SMART" id="SM00647">
    <property type="entry name" value="IBR"/>
    <property type="match status" value="2"/>
</dbReference>
<dbReference type="PANTHER" id="PTHR22770">
    <property type="entry name" value="UBIQUITIN CONJUGATING ENZYME 7 INTERACTING PROTEIN-RELATED"/>
    <property type="match status" value="1"/>
</dbReference>
<keyword evidence="7" id="KW-0862">Zinc</keyword>
<dbReference type="GO" id="GO:0043161">
    <property type="term" value="P:proteasome-mediated ubiquitin-dependent protein catabolic process"/>
    <property type="evidence" value="ECO:0007669"/>
    <property type="project" value="TreeGrafter"/>
</dbReference>
<evidence type="ECO:0000256" key="2">
    <source>
        <dbReference type="ARBA" id="ARBA00022679"/>
    </source>
</evidence>
<proteinExistence type="predicted"/>
<evidence type="ECO:0000256" key="9">
    <source>
        <dbReference type="SAM" id="MobiDB-lite"/>
    </source>
</evidence>
<evidence type="ECO:0000256" key="6">
    <source>
        <dbReference type="ARBA" id="ARBA00022786"/>
    </source>
</evidence>
<dbReference type="Proteomes" id="UP001287356">
    <property type="component" value="Unassembled WGS sequence"/>
</dbReference>
<keyword evidence="2" id="KW-0808">Transferase</keyword>
<dbReference type="GO" id="GO:0000151">
    <property type="term" value="C:ubiquitin ligase complex"/>
    <property type="evidence" value="ECO:0007669"/>
    <property type="project" value="TreeGrafter"/>
</dbReference>
<dbReference type="Gene3D" id="1.20.120.1750">
    <property type="match status" value="1"/>
</dbReference>
<comment type="pathway">
    <text evidence="1">Protein modification; protein ubiquitination.</text>
</comment>
<keyword evidence="4" id="KW-0677">Repeat</keyword>
<evidence type="ECO:0000313" key="11">
    <source>
        <dbReference type="EMBL" id="KAK3384030.1"/>
    </source>
</evidence>
<comment type="caution">
    <text evidence="11">The sequence shown here is derived from an EMBL/GenBank/DDBJ whole genome shotgun (WGS) entry which is preliminary data.</text>
</comment>
<dbReference type="CDD" id="cd20336">
    <property type="entry name" value="Rcat_RBR"/>
    <property type="match status" value="1"/>
</dbReference>
<evidence type="ECO:0000256" key="7">
    <source>
        <dbReference type="ARBA" id="ARBA00022833"/>
    </source>
</evidence>
<dbReference type="Pfam" id="PF22191">
    <property type="entry name" value="IBR_1"/>
    <property type="match status" value="1"/>
</dbReference>
<reference evidence="11" key="2">
    <citation type="submission" date="2023-06" db="EMBL/GenBank/DDBJ databases">
        <authorList>
            <consortium name="Lawrence Berkeley National Laboratory"/>
            <person name="Haridas S."/>
            <person name="Hensen N."/>
            <person name="Bonometti L."/>
            <person name="Westerberg I."/>
            <person name="Brannstrom I.O."/>
            <person name="Guillou S."/>
            <person name="Cros-Aarteil S."/>
            <person name="Calhoun S."/>
            <person name="Kuo A."/>
            <person name="Mondo S."/>
            <person name="Pangilinan J."/>
            <person name="Riley R."/>
            <person name="Labutti K."/>
            <person name="Andreopoulos B."/>
            <person name="Lipzen A."/>
            <person name="Chen C."/>
            <person name="Yanf M."/>
            <person name="Daum C."/>
            <person name="Ng V."/>
            <person name="Clum A."/>
            <person name="Steindorff A."/>
            <person name="Ohm R."/>
            <person name="Martin F."/>
            <person name="Silar P."/>
            <person name="Natvig D."/>
            <person name="Lalanne C."/>
            <person name="Gautier V."/>
            <person name="Ament-Velasquez S.L."/>
            <person name="Kruys A."/>
            <person name="Hutchinson M.I."/>
            <person name="Powell A.J."/>
            <person name="Barry K."/>
            <person name="Miller A.N."/>
            <person name="Grigoriev I.V."/>
            <person name="Debuchy R."/>
            <person name="Gladieux P."/>
            <person name="Thoren M.H."/>
            <person name="Johannesson H."/>
        </authorList>
    </citation>
    <scope>NUCLEOTIDE SEQUENCE</scope>
    <source>
        <strain evidence="11">CBS 958.72</strain>
    </source>
</reference>
<dbReference type="PROSITE" id="PS51873">
    <property type="entry name" value="TRIAD"/>
    <property type="match status" value="1"/>
</dbReference>
<dbReference type="SUPFAM" id="SSF57850">
    <property type="entry name" value="RING/U-box"/>
    <property type="match status" value="1"/>
</dbReference>
<reference evidence="11" key="1">
    <citation type="journal article" date="2023" name="Mol. Phylogenet. Evol.">
        <title>Genome-scale phylogeny and comparative genomics of the fungal order Sordariales.</title>
        <authorList>
            <person name="Hensen N."/>
            <person name="Bonometti L."/>
            <person name="Westerberg I."/>
            <person name="Brannstrom I.O."/>
            <person name="Guillou S."/>
            <person name="Cros-Aarteil S."/>
            <person name="Calhoun S."/>
            <person name="Haridas S."/>
            <person name="Kuo A."/>
            <person name="Mondo S."/>
            <person name="Pangilinan J."/>
            <person name="Riley R."/>
            <person name="LaButti K."/>
            <person name="Andreopoulos B."/>
            <person name="Lipzen A."/>
            <person name="Chen C."/>
            <person name="Yan M."/>
            <person name="Daum C."/>
            <person name="Ng V."/>
            <person name="Clum A."/>
            <person name="Steindorff A."/>
            <person name="Ohm R.A."/>
            <person name="Martin F."/>
            <person name="Silar P."/>
            <person name="Natvig D.O."/>
            <person name="Lalanne C."/>
            <person name="Gautier V."/>
            <person name="Ament-Velasquez S.L."/>
            <person name="Kruys A."/>
            <person name="Hutchinson M.I."/>
            <person name="Powell A.J."/>
            <person name="Barry K."/>
            <person name="Miller A.N."/>
            <person name="Grigoriev I.V."/>
            <person name="Debuchy R."/>
            <person name="Gladieux P."/>
            <person name="Hiltunen Thoren M."/>
            <person name="Johannesson H."/>
        </authorList>
    </citation>
    <scope>NUCLEOTIDE SEQUENCE</scope>
    <source>
        <strain evidence="11">CBS 958.72</strain>
    </source>
</reference>
<dbReference type="InterPro" id="IPR044066">
    <property type="entry name" value="TRIAD_supradom"/>
</dbReference>
<evidence type="ECO:0000256" key="8">
    <source>
        <dbReference type="SAM" id="Coils"/>
    </source>
</evidence>
<accession>A0AAE0NMA3</accession>
<evidence type="ECO:0000256" key="1">
    <source>
        <dbReference type="ARBA" id="ARBA00004906"/>
    </source>
</evidence>
<dbReference type="AlphaFoldDB" id="A0AAE0NMA3"/>
<dbReference type="GO" id="GO:0043130">
    <property type="term" value="F:ubiquitin binding"/>
    <property type="evidence" value="ECO:0007669"/>
    <property type="project" value="TreeGrafter"/>
</dbReference>
<keyword evidence="5" id="KW-0863">Zinc-finger</keyword>
<evidence type="ECO:0000256" key="3">
    <source>
        <dbReference type="ARBA" id="ARBA00022723"/>
    </source>
</evidence>
<keyword evidence="3" id="KW-0479">Metal-binding</keyword>
<dbReference type="Gene3D" id="3.30.40.10">
    <property type="entry name" value="Zinc/RING finger domain, C3HC4 (zinc finger)"/>
    <property type="match status" value="1"/>
</dbReference>
<dbReference type="InterPro" id="IPR051628">
    <property type="entry name" value="LUBAC_E3_Ligases"/>
</dbReference>
<gene>
    <name evidence="11" type="ORF">B0T24DRAFT_72120</name>
</gene>
<protein>
    <recommendedName>
        <fullName evidence="10">RING-type domain-containing protein</fullName>
    </recommendedName>
</protein>
<dbReference type="PANTHER" id="PTHR22770:SF13">
    <property type="entry name" value="RING-TYPE DOMAIN-CONTAINING PROTEIN"/>
    <property type="match status" value="1"/>
</dbReference>
<feature type="domain" description="RING-type" evidence="10">
    <location>
        <begin position="153"/>
        <end position="387"/>
    </location>
</feature>
<keyword evidence="12" id="KW-1185">Reference proteome</keyword>
<evidence type="ECO:0000256" key="5">
    <source>
        <dbReference type="ARBA" id="ARBA00022771"/>
    </source>
</evidence>
<keyword evidence="6" id="KW-0833">Ubl conjugation pathway</keyword>
<evidence type="ECO:0000256" key="4">
    <source>
        <dbReference type="ARBA" id="ARBA00022737"/>
    </source>
</evidence>
<evidence type="ECO:0000313" key="12">
    <source>
        <dbReference type="Proteomes" id="UP001287356"/>
    </source>
</evidence>
<feature type="region of interest" description="Disordered" evidence="9">
    <location>
        <begin position="1"/>
        <end position="24"/>
    </location>
</feature>
<dbReference type="GO" id="GO:0097039">
    <property type="term" value="P:protein linear polyubiquitination"/>
    <property type="evidence" value="ECO:0007669"/>
    <property type="project" value="TreeGrafter"/>
</dbReference>
<feature type="compositionally biased region" description="Low complexity" evidence="9">
    <location>
        <begin position="1"/>
        <end position="22"/>
    </location>
</feature>
<keyword evidence="8" id="KW-0175">Coiled coil</keyword>
<dbReference type="GO" id="GO:0008270">
    <property type="term" value="F:zinc ion binding"/>
    <property type="evidence" value="ECO:0007669"/>
    <property type="project" value="UniProtKB-KW"/>
</dbReference>
<sequence>MGQKMSAADRSSGSPSSSGAESAEQDDFEPWKICWEVNLAFYEVASGPQTCLVCWKTNDYGGGVYRSTLWMSVRCWSGHGQGNFDGCEPGATPGICARCDQDYLLDVLKGKHACRRKGCRRLVRVNEGMVRKRLASAPQETLNSFSALVERSKVFECMVHCDEVACSDDGPPAPTCAHDQNVCNDCVRTEFEGKIRANRLKDLKCLDPDCRKEVPSKRVRELVGPETRKIYDKKLALTSISKNPKFRWCKCGSGQIHAPGETSPEWKCLNCPRQNCYVCNDIDVTTCAHLRAVNAARKHQQEQQRRAARAALEKKQAEERENTAATREHLARTSKLCPKKDCGLRIARAAGCGHMTCRGCTTEFCWVCKVIWKNRVPLHLNTCSLAATKKTTLAELDKSDYAKGWQDDSRYDDSADEGIWLLDGHR</sequence>
<dbReference type="InterPro" id="IPR002867">
    <property type="entry name" value="IBR_dom"/>
</dbReference>
<feature type="coiled-coil region" evidence="8">
    <location>
        <begin position="298"/>
        <end position="328"/>
    </location>
</feature>
<dbReference type="GO" id="GO:0004842">
    <property type="term" value="F:ubiquitin-protein transferase activity"/>
    <property type="evidence" value="ECO:0007669"/>
    <property type="project" value="TreeGrafter"/>
</dbReference>